<dbReference type="AlphaFoldDB" id="A0A6A6RD28"/>
<evidence type="ECO:0000256" key="1">
    <source>
        <dbReference type="SAM" id="MobiDB-lite"/>
    </source>
</evidence>
<reference evidence="2" key="1">
    <citation type="journal article" date="2020" name="Stud. Mycol.">
        <title>101 Dothideomycetes genomes: a test case for predicting lifestyles and emergence of pathogens.</title>
        <authorList>
            <person name="Haridas S."/>
            <person name="Albert R."/>
            <person name="Binder M."/>
            <person name="Bloem J."/>
            <person name="Labutti K."/>
            <person name="Salamov A."/>
            <person name="Andreopoulos B."/>
            <person name="Baker S."/>
            <person name="Barry K."/>
            <person name="Bills G."/>
            <person name="Bluhm B."/>
            <person name="Cannon C."/>
            <person name="Castanera R."/>
            <person name="Culley D."/>
            <person name="Daum C."/>
            <person name="Ezra D."/>
            <person name="Gonzalez J."/>
            <person name="Henrissat B."/>
            <person name="Kuo A."/>
            <person name="Liang C."/>
            <person name="Lipzen A."/>
            <person name="Lutzoni F."/>
            <person name="Magnuson J."/>
            <person name="Mondo S."/>
            <person name="Nolan M."/>
            <person name="Ohm R."/>
            <person name="Pangilinan J."/>
            <person name="Park H.-J."/>
            <person name="Ramirez L."/>
            <person name="Alfaro M."/>
            <person name="Sun H."/>
            <person name="Tritt A."/>
            <person name="Yoshinaga Y."/>
            <person name="Zwiers L.-H."/>
            <person name="Turgeon B."/>
            <person name="Goodwin S."/>
            <person name="Spatafora J."/>
            <person name="Crous P."/>
            <person name="Grigoriev I."/>
        </authorList>
    </citation>
    <scope>NUCLEOTIDE SEQUENCE</scope>
    <source>
        <strain evidence="2">CBS 269.34</strain>
    </source>
</reference>
<dbReference type="Proteomes" id="UP000799750">
    <property type="component" value="Unassembled WGS sequence"/>
</dbReference>
<evidence type="ECO:0000313" key="2">
    <source>
        <dbReference type="EMBL" id="KAF2501640.1"/>
    </source>
</evidence>
<dbReference type="PANTHER" id="PTHR42085:SF2">
    <property type="entry name" value="F-BOX DOMAIN-CONTAINING PROTEIN"/>
    <property type="match status" value="1"/>
</dbReference>
<accession>A0A6A6RD28</accession>
<evidence type="ECO:0000313" key="3">
    <source>
        <dbReference type="Proteomes" id="UP000799750"/>
    </source>
</evidence>
<gene>
    <name evidence="2" type="ORF">BU16DRAFT_522572</name>
</gene>
<proteinExistence type="predicted"/>
<feature type="region of interest" description="Disordered" evidence="1">
    <location>
        <begin position="147"/>
        <end position="169"/>
    </location>
</feature>
<dbReference type="EMBL" id="MU004182">
    <property type="protein sequence ID" value="KAF2501640.1"/>
    <property type="molecule type" value="Genomic_DNA"/>
</dbReference>
<name>A0A6A6RD28_9PEZI</name>
<dbReference type="PANTHER" id="PTHR42085">
    <property type="entry name" value="F-BOX DOMAIN-CONTAINING PROTEIN"/>
    <property type="match status" value="1"/>
</dbReference>
<organism evidence="2 3">
    <name type="scientific">Lophium mytilinum</name>
    <dbReference type="NCBI Taxonomy" id="390894"/>
    <lineage>
        <taxon>Eukaryota</taxon>
        <taxon>Fungi</taxon>
        <taxon>Dikarya</taxon>
        <taxon>Ascomycota</taxon>
        <taxon>Pezizomycotina</taxon>
        <taxon>Dothideomycetes</taxon>
        <taxon>Pleosporomycetidae</taxon>
        <taxon>Mytilinidiales</taxon>
        <taxon>Mytilinidiaceae</taxon>
        <taxon>Lophium</taxon>
    </lineage>
</organism>
<keyword evidence="3" id="KW-1185">Reference proteome</keyword>
<dbReference type="OrthoDB" id="3750348at2759"/>
<protein>
    <submittedName>
        <fullName evidence="2">Uncharacterized protein</fullName>
    </submittedName>
</protein>
<dbReference type="InterPro" id="IPR038883">
    <property type="entry name" value="AN11006-like"/>
</dbReference>
<sequence>MSNTIPTMRAGRRRPGQSRRADIDGLIAGANDLSLLVPTPPSLRRASRGNRTRNARVSAASRGPFRFLDLPVDIRIIIYESLLGPRPGHELTSINYTTHWPHINFQGVKKVDEDARCNCPRPDRNGEHAYLRYTCPGPEFRLSTRKRLDISGPPRGPSMSIRNSTPAELASSRPGASILRVSRLIYNEAFQFLYKGRTFHVLDGASSGHGLGRYQCYATVAWLNMLAKEARARVEGIKILLAPYEQDCELKNGRRSCAELCQYALTNLESLKRVEVEVYNVGRAHTSADIGGGMRAGPALDLIQPLWTVLRCERVVLTVRVTPWEFMTGFQHINYNADNLARIRSEMLTQVDVDRSALQIQEKQKTRKVKKTRKLAEEDEKMEDLLSTILAI</sequence>